<dbReference type="EMBL" id="FRFG01000078">
    <property type="protein sequence ID" value="SHO58802.1"/>
    <property type="molecule type" value="Genomic_DNA"/>
</dbReference>
<dbReference type="AlphaFoldDB" id="A0A1M7Z1V9"/>
<proteinExistence type="predicted"/>
<evidence type="ECO:0000313" key="1">
    <source>
        <dbReference type="EMBL" id="SHO58802.1"/>
    </source>
</evidence>
<name>A0A1M7Z1V9_9VIBR</name>
<dbReference type="STRING" id="1117707.VQ7734_04574"/>
<sequence length="202" mass="22053">MSFSFLTTDLVPEECEFLLSRTERINSSKFTTASQVISSPTGLWTANLKFTNVRRAQAQELTAFLWSLRGAYGQFRLFDWSATEPNGAGGSYAITQLSLAAPGLVVLSSARPHTKLASAGDYAEINGELKGLTEDVITDSLGNATVMFEPFLRTPATAATQIKFNRPTGLFRLTPKYEVQRASSKKMVVAEISIECIEAVTL</sequence>
<accession>A0A1M7Z1V9</accession>
<protein>
    <submittedName>
        <fullName evidence="1">Uncharacterized protein</fullName>
    </submittedName>
</protein>
<organism evidence="1 2">
    <name type="scientific">Vibrio quintilis</name>
    <dbReference type="NCBI Taxonomy" id="1117707"/>
    <lineage>
        <taxon>Bacteria</taxon>
        <taxon>Pseudomonadati</taxon>
        <taxon>Pseudomonadota</taxon>
        <taxon>Gammaproteobacteria</taxon>
        <taxon>Vibrionales</taxon>
        <taxon>Vibrionaceae</taxon>
        <taxon>Vibrio</taxon>
    </lineage>
</organism>
<dbReference type="RefSeq" id="WP_073586239.1">
    <property type="nucleotide sequence ID" value="NZ_AP024897.1"/>
</dbReference>
<reference evidence="2" key="1">
    <citation type="submission" date="2016-12" db="EMBL/GenBank/DDBJ databases">
        <authorList>
            <person name="Rodrigo-Torres L."/>
            <person name="Arahal R.D."/>
            <person name="Lucena T."/>
        </authorList>
    </citation>
    <scope>NUCLEOTIDE SEQUENCE [LARGE SCALE GENOMIC DNA]</scope>
</reference>
<gene>
    <name evidence="1" type="ORF">VQ7734_04574</name>
</gene>
<keyword evidence="2" id="KW-1185">Reference proteome</keyword>
<dbReference type="OrthoDB" id="6336295at2"/>
<dbReference type="Proteomes" id="UP000184600">
    <property type="component" value="Unassembled WGS sequence"/>
</dbReference>
<evidence type="ECO:0000313" key="2">
    <source>
        <dbReference type="Proteomes" id="UP000184600"/>
    </source>
</evidence>